<dbReference type="EMBL" id="AM472953">
    <property type="protein sequence ID" value="CAN81536.1"/>
    <property type="molecule type" value="Genomic_DNA"/>
</dbReference>
<sequence length="146" mass="16074">MAKDVRTGRPDTPSEGGRTWVVAGYRNDVARLAHFRYAIVWGVMFTSAMCFSLGNPDVVALDSDARSVSSGGGVPTPCTRKRSPLRARHISFHPGRNSVRPTFHLLRISHIRNSVRSDMSGSSNRISHIRRLTSDGRGGLMRLMVA</sequence>
<accession>A5BVS3</accession>
<evidence type="ECO:0000313" key="1">
    <source>
        <dbReference type="EMBL" id="CAN81536.1"/>
    </source>
</evidence>
<dbReference type="AlphaFoldDB" id="A5BVS3"/>
<name>A5BVS3_VITVI</name>
<reference evidence="1" key="1">
    <citation type="journal article" date="2007" name="PLoS ONE">
        <title>The first genome sequence of an elite grapevine cultivar (Pinot noir Vitis vinifera L.): coping with a highly heterozygous genome.</title>
        <authorList>
            <person name="Velasco R."/>
            <person name="Zharkikh A."/>
            <person name="Troggio M."/>
            <person name="Cartwright D.A."/>
            <person name="Cestaro A."/>
            <person name="Pruss D."/>
            <person name="Pindo M."/>
            <person name="FitzGerald L.M."/>
            <person name="Vezzulli S."/>
            <person name="Reid J."/>
            <person name="Malacarne G."/>
            <person name="Iliev D."/>
            <person name="Coppola G."/>
            <person name="Wardell B."/>
            <person name="Micheletti D."/>
            <person name="Macalma T."/>
            <person name="Facci M."/>
            <person name="Mitchell J.T."/>
            <person name="Perazzolli M."/>
            <person name="Eldredge G."/>
            <person name="Gatto P."/>
            <person name="Oyzerski R."/>
            <person name="Moretto M."/>
            <person name="Gutin N."/>
            <person name="Stefanini M."/>
            <person name="Chen Y."/>
            <person name="Segala C."/>
            <person name="Davenport C."/>
            <person name="Dematte L."/>
            <person name="Mraz A."/>
            <person name="Battilana J."/>
            <person name="Stormo K."/>
            <person name="Costa F."/>
            <person name="Tao Q."/>
            <person name="Si-Ammour A."/>
            <person name="Harkins T."/>
            <person name="Lackey A."/>
            <person name="Perbost C."/>
            <person name="Taillon B."/>
            <person name="Stella A."/>
            <person name="Solovyev V."/>
            <person name="Fawcett J.A."/>
            <person name="Sterck L."/>
            <person name="Vandepoele K."/>
            <person name="Grando S.M."/>
            <person name="Toppo S."/>
            <person name="Moser C."/>
            <person name="Lanchbury J."/>
            <person name="Bogden R."/>
            <person name="Skolnick M."/>
            <person name="Sgaramella V."/>
            <person name="Bhatnagar S.K."/>
            <person name="Fontana P."/>
            <person name="Gutin A."/>
            <person name="Van de Peer Y."/>
            <person name="Salamini F."/>
            <person name="Viola R."/>
        </authorList>
    </citation>
    <scope>NUCLEOTIDE SEQUENCE</scope>
</reference>
<gene>
    <name evidence="1" type="ORF">VITISV_010604</name>
</gene>
<protein>
    <submittedName>
        <fullName evidence="1">Uncharacterized protein</fullName>
    </submittedName>
</protein>
<organism evidence="1">
    <name type="scientific">Vitis vinifera</name>
    <name type="common">Grape</name>
    <dbReference type="NCBI Taxonomy" id="29760"/>
    <lineage>
        <taxon>Eukaryota</taxon>
        <taxon>Viridiplantae</taxon>
        <taxon>Streptophyta</taxon>
        <taxon>Embryophyta</taxon>
        <taxon>Tracheophyta</taxon>
        <taxon>Spermatophyta</taxon>
        <taxon>Magnoliopsida</taxon>
        <taxon>eudicotyledons</taxon>
        <taxon>Gunneridae</taxon>
        <taxon>Pentapetalae</taxon>
        <taxon>rosids</taxon>
        <taxon>Vitales</taxon>
        <taxon>Vitaceae</taxon>
        <taxon>Viteae</taxon>
        <taxon>Vitis</taxon>
    </lineage>
</organism>
<proteinExistence type="predicted"/>